<accession>A0ACC3DHQ5</accession>
<organism evidence="1 2">
    <name type="scientific">Coniosporium uncinatum</name>
    <dbReference type="NCBI Taxonomy" id="93489"/>
    <lineage>
        <taxon>Eukaryota</taxon>
        <taxon>Fungi</taxon>
        <taxon>Dikarya</taxon>
        <taxon>Ascomycota</taxon>
        <taxon>Pezizomycotina</taxon>
        <taxon>Dothideomycetes</taxon>
        <taxon>Dothideomycetes incertae sedis</taxon>
        <taxon>Coniosporium</taxon>
    </lineage>
</organism>
<sequence length="111" mass="12394">MLQTVLGMQAKAAATTAAFLASPSGVHQALHMARDELILMGPDQWDDEVWGSAHRSPLGIPRPRLFFYFAKNDHWVANRTRDDLIATRGGSEKWRPHTEKDQHGTGHGFCT</sequence>
<proteinExistence type="predicted"/>
<protein>
    <submittedName>
        <fullName evidence="1">Uncharacterized protein</fullName>
    </submittedName>
</protein>
<gene>
    <name evidence="1" type="ORF">LTS18_013942</name>
</gene>
<evidence type="ECO:0000313" key="2">
    <source>
        <dbReference type="Proteomes" id="UP001186974"/>
    </source>
</evidence>
<dbReference type="Proteomes" id="UP001186974">
    <property type="component" value="Unassembled WGS sequence"/>
</dbReference>
<dbReference type="EMBL" id="JAWDJW010004382">
    <property type="protein sequence ID" value="KAK3076025.1"/>
    <property type="molecule type" value="Genomic_DNA"/>
</dbReference>
<name>A0ACC3DHQ5_9PEZI</name>
<reference evidence="1" key="1">
    <citation type="submission" date="2024-09" db="EMBL/GenBank/DDBJ databases">
        <title>Black Yeasts Isolated from many extreme environments.</title>
        <authorList>
            <person name="Coleine C."/>
            <person name="Stajich J.E."/>
            <person name="Selbmann L."/>
        </authorList>
    </citation>
    <scope>NUCLEOTIDE SEQUENCE</scope>
    <source>
        <strain evidence="1">CCFEE 5737</strain>
    </source>
</reference>
<evidence type="ECO:0000313" key="1">
    <source>
        <dbReference type="EMBL" id="KAK3076025.1"/>
    </source>
</evidence>
<keyword evidence="2" id="KW-1185">Reference proteome</keyword>
<comment type="caution">
    <text evidence="1">The sequence shown here is derived from an EMBL/GenBank/DDBJ whole genome shotgun (WGS) entry which is preliminary data.</text>
</comment>
<feature type="non-terminal residue" evidence="1">
    <location>
        <position position="111"/>
    </location>
</feature>